<proteinExistence type="predicted"/>
<evidence type="ECO:0008006" key="3">
    <source>
        <dbReference type="Google" id="ProtNLM"/>
    </source>
</evidence>
<accession>A0A218MAW1</accession>
<protein>
    <recommendedName>
        <fullName evidence="3">Plasmid mobilization relaxosome protein MobC</fullName>
    </recommendedName>
</protein>
<organism evidence="2">
    <name type="scientific">Pseudomonas aeruginosa</name>
    <dbReference type="NCBI Taxonomy" id="287"/>
    <lineage>
        <taxon>Bacteria</taxon>
        <taxon>Pseudomonadati</taxon>
        <taxon>Pseudomonadota</taxon>
        <taxon>Gammaproteobacteria</taxon>
        <taxon>Pseudomonadales</taxon>
        <taxon>Pseudomonadaceae</taxon>
        <taxon>Pseudomonas</taxon>
    </lineage>
</organism>
<feature type="region of interest" description="Disordered" evidence="1">
    <location>
        <begin position="1"/>
        <end position="27"/>
    </location>
</feature>
<dbReference type="EMBL" id="KY296096">
    <property type="protein sequence ID" value="ASD54123.1"/>
    <property type="molecule type" value="Genomic_DNA"/>
</dbReference>
<dbReference type="InterPro" id="IPR053842">
    <property type="entry name" value="NikA-like"/>
</dbReference>
<dbReference type="Pfam" id="PF21983">
    <property type="entry name" value="NikA-like"/>
    <property type="match status" value="1"/>
</dbReference>
<feature type="compositionally biased region" description="Basic and acidic residues" evidence="1">
    <location>
        <begin position="17"/>
        <end position="27"/>
    </location>
</feature>
<dbReference type="RefSeq" id="WP_172689479.1">
    <property type="nucleotide sequence ID" value="NZ_CP077975.1"/>
</dbReference>
<evidence type="ECO:0000313" key="2">
    <source>
        <dbReference type="EMBL" id="ASD54123.1"/>
    </source>
</evidence>
<name>A0A218MAW1_PSEAI</name>
<geneLocation type="plasmid" evidence="2">
    <name>p14057B</name>
</geneLocation>
<keyword evidence="2" id="KW-0614">Plasmid</keyword>
<dbReference type="AlphaFoldDB" id="A0A218MAW1"/>
<reference evidence="2" key="1">
    <citation type="journal article" date="2018" name="Virulence">
        <title>Coexistence of two novel resistance plasmids, blaKPC-2-carrying p14057A and tetA(A) -carrying p14057B, in Pseudomonas aeruginosa.</title>
        <authorList>
            <person name="Shi L."/>
            <person name="Liang Q."/>
            <person name="Feng J."/>
            <person name="Zhan Z."/>
            <person name="Zhao Y."/>
            <person name="Yang W."/>
            <person name="Yang H."/>
            <person name="Chen Y."/>
            <person name="Huang M."/>
            <person name="Tong Y."/>
            <person name="Li X."/>
            <person name="Yin Z."/>
            <person name="Wang J."/>
            <person name="Zhou D."/>
        </authorList>
    </citation>
    <scope>NUCLEOTIDE SEQUENCE</scope>
    <source>
        <plasmid evidence="2">p14057B</plasmid>
    </source>
</reference>
<evidence type="ECO:0000256" key="1">
    <source>
        <dbReference type="SAM" id="MobiDB-lite"/>
    </source>
</evidence>
<sequence>MSSKKKPLDPAAPKTRQKGDDEVERTDPLEKVVSLRLTASDHAQWLSKVKASGQTRSEFFRSCVLGNKTEVIAKTPASVDKLRLIWYFNKASNNLNQLAWSAHQTRKRGLLDGRAFEQVIGHLRTITELMQKGVNDAD</sequence>